<keyword evidence="1" id="KW-1133">Transmembrane helix</keyword>
<proteinExistence type="predicted"/>
<dbReference type="OrthoDB" id="19039at2759"/>
<dbReference type="EMBL" id="PKPP01001059">
    <property type="protein sequence ID" value="PWA86065.1"/>
    <property type="molecule type" value="Genomic_DNA"/>
</dbReference>
<dbReference type="Proteomes" id="UP000245207">
    <property type="component" value="Unassembled WGS sequence"/>
</dbReference>
<keyword evidence="2" id="KW-0328">Glycosyltransferase</keyword>
<keyword evidence="1" id="KW-0472">Membrane</keyword>
<organism evidence="2 3">
    <name type="scientific">Artemisia annua</name>
    <name type="common">Sweet wormwood</name>
    <dbReference type="NCBI Taxonomy" id="35608"/>
    <lineage>
        <taxon>Eukaryota</taxon>
        <taxon>Viridiplantae</taxon>
        <taxon>Streptophyta</taxon>
        <taxon>Embryophyta</taxon>
        <taxon>Tracheophyta</taxon>
        <taxon>Spermatophyta</taxon>
        <taxon>Magnoliopsida</taxon>
        <taxon>eudicotyledons</taxon>
        <taxon>Gunneridae</taxon>
        <taxon>Pentapetalae</taxon>
        <taxon>asterids</taxon>
        <taxon>campanulids</taxon>
        <taxon>Asterales</taxon>
        <taxon>Asteraceae</taxon>
        <taxon>Asteroideae</taxon>
        <taxon>Anthemideae</taxon>
        <taxon>Artemisiinae</taxon>
        <taxon>Artemisia</taxon>
    </lineage>
</organism>
<feature type="transmembrane region" description="Helical" evidence="1">
    <location>
        <begin position="15"/>
        <end position="34"/>
    </location>
</feature>
<reference evidence="2 3" key="1">
    <citation type="journal article" date="2018" name="Mol. Plant">
        <title>The genome of Artemisia annua provides insight into the evolution of Asteraceae family and artemisinin biosynthesis.</title>
        <authorList>
            <person name="Shen Q."/>
            <person name="Zhang L."/>
            <person name="Liao Z."/>
            <person name="Wang S."/>
            <person name="Yan T."/>
            <person name="Shi P."/>
            <person name="Liu M."/>
            <person name="Fu X."/>
            <person name="Pan Q."/>
            <person name="Wang Y."/>
            <person name="Lv Z."/>
            <person name="Lu X."/>
            <person name="Zhang F."/>
            <person name="Jiang W."/>
            <person name="Ma Y."/>
            <person name="Chen M."/>
            <person name="Hao X."/>
            <person name="Li L."/>
            <person name="Tang Y."/>
            <person name="Lv G."/>
            <person name="Zhou Y."/>
            <person name="Sun X."/>
            <person name="Brodelius P.E."/>
            <person name="Rose J.K.C."/>
            <person name="Tang K."/>
        </authorList>
    </citation>
    <scope>NUCLEOTIDE SEQUENCE [LARGE SCALE GENOMIC DNA]</scope>
    <source>
        <strain evidence="3">cv. Huhao1</strain>
        <tissue evidence="2">Leaf</tissue>
    </source>
</reference>
<dbReference type="STRING" id="35608.A0A2U1PJY3"/>
<accession>A0A2U1PJY3</accession>
<evidence type="ECO:0000313" key="2">
    <source>
        <dbReference type="EMBL" id="PWA86065.1"/>
    </source>
</evidence>
<comment type="caution">
    <text evidence="2">The sequence shown here is derived from an EMBL/GenBank/DDBJ whole genome shotgun (WGS) entry which is preliminary data.</text>
</comment>
<sequence length="99" mass="11372">MDHRLHRSSNFMSNYGYDLLLGSVAAFYVLMVPFTKVEESFNVQYKDREDELVEDQIKQQGHTKQNKKNGCLILCLSKSQSATPRAFDPQNPKARTLGF</sequence>
<name>A0A2U1PJY3_ARTAN</name>
<keyword evidence="2" id="KW-0808">Transferase</keyword>
<evidence type="ECO:0000256" key="1">
    <source>
        <dbReference type="SAM" id="Phobius"/>
    </source>
</evidence>
<dbReference type="GO" id="GO:0016757">
    <property type="term" value="F:glycosyltransferase activity"/>
    <property type="evidence" value="ECO:0007669"/>
    <property type="project" value="UniProtKB-KW"/>
</dbReference>
<evidence type="ECO:0000313" key="3">
    <source>
        <dbReference type="Proteomes" id="UP000245207"/>
    </source>
</evidence>
<keyword evidence="3" id="KW-1185">Reference proteome</keyword>
<dbReference type="AlphaFoldDB" id="A0A2U1PJY3"/>
<protein>
    <submittedName>
        <fullName evidence="2">Dol-P-Man:Man(7)GlcNAc(2)-PP-Dol alpha-1,6-mannosyltransferase</fullName>
    </submittedName>
</protein>
<keyword evidence="1" id="KW-0812">Transmembrane</keyword>
<gene>
    <name evidence="2" type="ORF">CTI12_AA143260</name>
</gene>